<evidence type="ECO:0000313" key="1">
    <source>
        <dbReference type="EMBL" id="CAA9571199.1"/>
    </source>
</evidence>
<organism evidence="1">
    <name type="scientific">uncultured Thermomicrobiales bacterium</name>
    <dbReference type="NCBI Taxonomy" id="1645740"/>
    <lineage>
        <taxon>Bacteria</taxon>
        <taxon>Pseudomonadati</taxon>
        <taxon>Thermomicrobiota</taxon>
        <taxon>Thermomicrobia</taxon>
        <taxon>Thermomicrobiales</taxon>
        <taxon>environmental samples</taxon>
    </lineage>
</organism>
<protein>
    <submittedName>
        <fullName evidence="1">Uncharacterized protein</fullName>
    </submittedName>
</protein>
<sequence length="80" mass="8509">MPSPASRQAPPQATPGALAAGRGVATWWARQESCSWRSRGRTSVSWGIRLAAAPAAVPEPRLPPRREGREANVYSVSIAS</sequence>
<dbReference type="EMBL" id="CADCWG010000252">
    <property type="protein sequence ID" value="CAA9571199.1"/>
    <property type="molecule type" value="Genomic_DNA"/>
</dbReference>
<proteinExistence type="predicted"/>
<accession>A0A6J4VA03</accession>
<dbReference type="AlphaFoldDB" id="A0A6J4VA03"/>
<name>A0A6J4VA03_9BACT</name>
<reference evidence="1" key="1">
    <citation type="submission" date="2020-02" db="EMBL/GenBank/DDBJ databases">
        <authorList>
            <person name="Meier V. D."/>
        </authorList>
    </citation>
    <scope>NUCLEOTIDE SEQUENCE</scope>
    <source>
        <strain evidence="1">AVDCRST_MAG49</strain>
    </source>
</reference>
<gene>
    <name evidence="1" type="ORF">AVDCRST_MAG49-3636</name>
</gene>